<gene>
    <name evidence="17" type="ORF">FMOSSE_LOCUS5631</name>
</gene>
<dbReference type="CDD" id="cd00840">
    <property type="entry name" value="MPP_Mre11_N"/>
    <property type="match status" value="1"/>
</dbReference>
<keyword evidence="11" id="KW-0234">DNA repair</keyword>
<dbReference type="GO" id="GO:0006303">
    <property type="term" value="P:double-strand break repair via nonhomologous end joining"/>
    <property type="evidence" value="ECO:0007669"/>
    <property type="project" value="TreeGrafter"/>
</dbReference>
<evidence type="ECO:0000256" key="3">
    <source>
        <dbReference type="ARBA" id="ARBA00004286"/>
    </source>
</evidence>
<evidence type="ECO:0000256" key="6">
    <source>
        <dbReference type="ARBA" id="ARBA00022722"/>
    </source>
</evidence>
<keyword evidence="6" id="KW-0540">Nuclease</keyword>
<dbReference type="InterPro" id="IPR029052">
    <property type="entry name" value="Metallo-depent_PP-like"/>
</dbReference>
<dbReference type="PANTHER" id="PTHR10139:SF1">
    <property type="entry name" value="DOUBLE-STRAND BREAK REPAIR PROTEIN MRE11"/>
    <property type="match status" value="1"/>
</dbReference>
<dbReference type="Proteomes" id="UP000789375">
    <property type="component" value="Unassembled WGS sequence"/>
</dbReference>
<evidence type="ECO:0000256" key="1">
    <source>
        <dbReference type="ARBA" id="ARBA00001936"/>
    </source>
</evidence>
<dbReference type="Pfam" id="PF04152">
    <property type="entry name" value="Mre11_DNA_bind"/>
    <property type="match status" value="1"/>
</dbReference>
<evidence type="ECO:0000256" key="4">
    <source>
        <dbReference type="ARBA" id="ARBA00009028"/>
    </source>
</evidence>
<feature type="compositionally biased region" description="Acidic residues" evidence="15">
    <location>
        <begin position="574"/>
        <end position="584"/>
    </location>
</feature>
<evidence type="ECO:0000256" key="12">
    <source>
        <dbReference type="ARBA" id="ARBA00023211"/>
    </source>
</evidence>
<dbReference type="GO" id="GO:0000724">
    <property type="term" value="P:double-strand break repair via homologous recombination"/>
    <property type="evidence" value="ECO:0007669"/>
    <property type="project" value="TreeGrafter"/>
</dbReference>
<keyword evidence="12" id="KW-0464">Manganese</keyword>
<keyword evidence="5" id="KW-0158">Chromosome</keyword>
<dbReference type="GO" id="GO:0097552">
    <property type="term" value="P:mitochondrial double-strand break repair via homologous recombination"/>
    <property type="evidence" value="ECO:0007669"/>
    <property type="project" value="TreeGrafter"/>
</dbReference>
<evidence type="ECO:0000256" key="10">
    <source>
        <dbReference type="ARBA" id="ARBA00022839"/>
    </source>
</evidence>
<comment type="similarity">
    <text evidence="4">Belongs to the MRE11/RAD32 family.</text>
</comment>
<dbReference type="GO" id="GO:0031573">
    <property type="term" value="P:mitotic intra-S DNA damage checkpoint signaling"/>
    <property type="evidence" value="ECO:0007669"/>
    <property type="project" value="TreeGrafter"/>
</dbReference>
<evidence type="ECO:0000259" key="16">
    <source>
        <dbReference type="SMART" id="SM01347"/>
    </source>
</evidence>
<feature type="compositionally biased region" description="Acidic residues" evidence="15">
    <location>
        <begin position="719"/>
        <end position="730"/>
    </location>
</feature>
<evidence type="ECO:0000256" key="5">
    <source>
        <dbReference type="ARBA" id="ARBA00022454"/>
    </source>
</evidence>
<evidence type="ECO:0000256" key="14">
    <source>
        <dbReference type="ARBA" id="ARBA00023254"/>
    </source>
</evidence>
<evidence type="ECO:0000256" key="15">
    <source>
        <dbReference type="SAM" id="MobiDB-lite"/>
    </source>
</evidence>
<comment type="caution">
    <text evidence="17">The sequence shown here is derived from an EMBL/GenBank/DDBJ whole genome shotgun (WGS) entry which is preliminary data.</text>
</comment>
<dbReference type="InterPro" id="IPR038487">
    <property type="entry name" value="Mre11_capping_dom"/>
</dbReference>
<feature type="compositionally biased region" description="Basic and acidic residues" evidence="15">
    <location>
        <begin position="788"/>
        <end position="805"/>
    </location>
</feature>
<dbReference type="GO" id="GO:0030870">
    <property type="term" value="C:Mre11 complex"/>
    <property type="evidence" value="ECO:0007669"/>
    <property type="project" value="TreeGrafter"/>
</dbReference>
<dbReference type="GO" id="GO:0007095">
    <property type="term" value="P:mitotic G2 DNA damage checkpoint signaling"/>
    <property type="evidence" value="ECO:0007669"/>
    <property type="project" value="TreeGrafter"/>
</dbReference>
<evidence type="ECO:0000256" key="13">
    <source>
        <dbReference type="ARBA" id="ARBA00023242"/>
    </source>
</evidence>
<dbReference type="FunFam" id="3.60.21.10:FF:000011">
    <property type="entry name" value="Double-strand break repair protein"/>
    <property type="match status" value="1"/>
</dbReference>
<proteinExistence type="inferred from homology"/>
<protein>
    <submittedName>
        <fullName evidence="17">9702_t:CDS:1</fullName>
    </submittedName>
</protein>
<dbReference type="GO" id="GO:0035861">
    <property type="term" value="C:site of double-strand break"/>
    <property type="evidence" value="ECO:0007669"/>
    <property type="project" value="TreeGrafter"/>
</dbReference>
<sequence>MSDLDTISIMIATDIHLGYQEQDPIRGTDSFNTFKEILKHARDNDVDMVLLGGDLYHENKPSLYTLNESIKLLREFTVGDKKVDFKITSNQLKNFGRRVNYSDPNDNIALPVFSIHGNHDDPTGAKRVGPLDLLSSSGLINYFGKNNKVDDIEVYPITIEKGSTKLNIYGIGNVRDERLHRSFINDQVTWCEPDNIKDCFNLMVIHQNRVPHGPKNYIPENVLPGFLDVVFWGHEHDCRIFPETSSQKKFDVIQPGSPVATSLCDGEAIAKYVGILKIFSKPRNEKRYEIIPILLRTVRQMIIDTIDIRKEHDIIPGDDKALGFRLKSKVNEMIELAQNQWIENNPDSLENPPLPLIRLNVELSREYNRIRTSFFEQEFRGRIANNDSNGQKIVTYHYKEAERSQGQSLIVPLDFGDEEISQKNATYFVIEQLAKKLKEKPSQFFPENGILNAIDLYVNKNDDHAVRDFFDSTRKHMKNHLKVQAIPDNSFPGDSEVKDVIMVEKERLNQEWSTQFDPEQYLDKSRTENNTSFPSFHPKEPEDNDDMDLDGETRSTKPSASSTRGRGSQQVSVDEQDDYVEEIYDLSGSSNVTTRSRTARTRGQESGREIIVIEDDQESEEDEEFDNEFSRSASSAKSAPVIEEEQESECDDNELTRDASSYSNATTRTRGRGRRQASAIIKEEQESEGDDNELSRDASSYSNATTRTRRGRGRAASVIEEEQESEGDDNELTRDASSYSSGTTRARGLDDNRNRGLGNRAAIPKPKEKMELDDEFDDPRAVMPEADYNDHNRGLESIVNRETRAAMKRKVDRLFDSPTPKRINTDTTFSILSQRSNNRNSQSSQRTQSINEGDDDDLFD</sequence>
<dbReference type="InterPro" id="IPR007281">
    <property type="entry name" value="Mre11_DNA-bd"/>
</dbReference>
<dbReference type="GO" id="GO:0000014">
    <property type="term" value="F:single-stranded DNA endodeoxyribonuclease activity"/>
    <property type="evidence" value="ECO:0007669"/>
    <property type="project" value="TreeGrafter"/>
</dbReference>
<evidence type="ECO:0000256" key="11">
    <source>
        <dbReference type="ARBA" id="ARBA00023204"/>
    </source>
</evidence>
<keyword evidence="18" id="KW-1185">Reference proteome</keyword>
<evidence type="ECO:0000256" key="8">
    <source>
        <dbReference type="ARBA" id="ARBA00022763"/>
    </source>
</evidence>
<dbReference type="PANTHER" id="PTHR10139">
    <property type="entry name" value="DOUBLE-STRAND BREAK REPAIR PROTEIN MRE11"/>
    <property type="match status" value="1"/>
</dbReference>
<organism evidence="17 18">
    <name type="scientific">Funneliformis mosseae</name>
    <name type="common">Endomycorrhizal fungus</name>
    <name type="synonym">Glomus mosseae</name>
    <dbReference type="NCBI Taxonomy" id="27381"/>
    <lineage>
        <taxon>Eukaryota</taxon>
        <taxon>Fungi</taxon>
        <taxon>Fungi incertae sedis</taxon>
        <taxon>Mucoromycota</taxon>
        <taxon>Glomeromycotina</taxon>
        <taxon>Glomeromycetes</taxon>
        <taxon>Glomerales</taxon>
        <taxon>Glomeraceae</taxon>
        <taxon>Funneliformis</taxon>
    </lineage>
</organism>
<reference evidence="17" key="1">
    <citation type="submission" date="2021-06" db="EMBL/GenBank/DDBJ databases">
        <authorList>
            <person name="Kallberg Y."/>
            <person name="Tangrot J."/>
            <person name="Rosling A."/>
        </authorList>
    </citation>
    <scope>NUCLEOTIDE SEQUENCE</scope>
    <source>
        <strain evidence="17">87-6 pot B 2015</strain>
    </source>
</reference>
<keyword evidence="10" id="KW-0269">Exonuclease</keyword>
<feature type="compositionally biased region" description="Acidic residues" evidence="15">
    <location>
        <begin position="642"/>
        <end position="653"/>
    </location>
</feature>
<dbReference type="GO" id="GO:0004527">
    <property type="term" value="F:exonuclease activity"/>
    <property type="evidence" value="ECO:0007669"/>
    <property type="project" value="UniProtKB-KW"/>
</dbReference>
<dbReference type="GO" id="GO:0030145">
    <property type="term" value="F:manganese ion binding"/>
    <property type="evidence" value="ECO:0007669"/>
    <property type="project" value="InterPro"/>
</dbReference>
<evidence type="ECO:0000313" key="18">
    <source>
        <dbReference type="Proteomes" id="UP000789375"/>
    </source>
</evidence>
<feature type="compositionally biased region" description="Polar residues" evidence="15">
    <location>
        <begin position="735"/>
        <end position="744"/>
    </location>
</feature>
<dbReference type="Pfam" id="PF00149">
    <property type="entry name" value="Metallophos"/>
    <property type="match status" value="1"/>
</dbReference>
<feature type="domain" description="Mre11 DNA-binding" evidence="16">
    <location>
        <begin position="288"/>
        <end position="457"/>
    </location>
</feature>
<evidence type="ECO:0000256" key="7">
    <source>
        <dbReference type="ARBA" id="ARBA00022759"/>
    </source>
</evidence>
<comment type="cofactor">
    <cofactor evidence="1">
        <name>Mn(2+)</name>
        <dbReference type="ChEBI" id="CHEBI:29035"/>
    </cofactor>
</comment>
<dbReference type="GO" id="GO:0000723">
    <property type="term" value="P:telomere maintenance"/>
    <property type="evidence" value="ECO:0007669"/>
    <property type="project" value="TreeGrafter"/>
</dbReference>
<evidence type="ECO:0000313" key="17">
    <source>
        <dbReference type="EMBL" id="CAG8533642.1"/>
    </source>
</evidence>
<dbReference type="AlphaFoldDB" id="A0A9N9FHC3"/>
<name>A0A9N9FHC3_FUNMO</name>
<keyword evidence="7" id="KW-0255">Endonuclease</keyword>
<dbReference type="InterPro" id="IPR004843">
    <property type="entry name" value="Calcineurin-like_PHP"/>
</dbReference>
<evidence type="ECO:0000256" key="9">
    <source>
        <dbReference type="ARBA" id="ARBA00022801"/>
    </source>
</evidence>
<feature type="region of interest" description="Disordered" evidence="15">
    <location>
        <begin position="512"/>
        <end position="860"/>
    </location>
</feature>
<evidence type="ECO:0000256" key="2">
    <source>
        <dbReference type="ARBA" id="ARBA00004123"/>
    </source>
</evidence>
<feature type="compositionally biased region" description="Polar residues" evidence="15">
    <location>
        <begin position="587"/>
        <end position="596"/>
    </location>
</feature>
<keyword evidence="14" id="KW-0469">Meiosis</keyword>
<dbReference type="GO" id="GO:0042138">
    <property type="term" value="P:meiotic DNA double-strand break formation"/>
    <property type="evidence" value="ECO:0007669"/>
    <property type="project" value="TreeGrafter"/>
</dbReference>
<feature type="compositionally biased region" description="Polar residues" evidence="15">
    <location>
        <begin position="556"/>
        <end position="573"/>
    </location>
</feature>
<feature type="compositionally biased region" description="Acidic residues" evidence="15">
    <location>
        <begin position="612"/>
        <end position="627"/>
    </location>
</feature>
<dbReference type="SMART" id="SM01347">
    <property type="entry name" value="Mre11_DNA_bind"/>
    <property type="match status" value="1"/>
</dbReference>
<keyword evidence="13" id="KW-0539">Nucleus</keyword>
<dbReference type="EMBL" id="CAJVPP010001093">
    <property type="protein sequence ID" value="CAG8533642.1"/>
    <property type="molecule type" value="Genomic_DNA"/>
</dbReference>
<dbReference type="Gene3D" id="3.30.110.110">
    <property type="entry name" value="Mre11, capping domain"/>
    <property type="match status" value="1"/>
</dbReference>
<dbReference type="InterPro" id="IPR041796">
    <property type="entry name" value="Mre11_N"/>
</dbReference>
<keyword evidence="9" id="KW-0378">Hydrolase</keyword>
<comment type="subcellular location">
    <subcellularLocation>
        <location evidence="3">Chromosome</location>
    </subcellularLocation>
    <subcellularLocation>
        <location evidence="2">Nucleus</location>
    </subcellularLocation>
</comment>
<keyword evidence="8" id="KW-0227">DNA damage</keyword>
<feature type="compositionally biased region" description="Low complexity" evidence="15">
    <location>
        <begin position="833"/>
        <end position="846"/>
    </location>
</feature>
<dbReference type="SUPFAM" id="SSF56300">
    <property type="entry name" value="Metallo-dependent phosphatases"/>
    <property type="match status" value="1"/>
</dbReference>
<accession>A0A9N9FHC3</accession>
<dbReference type="Gene3D" id="3.60.21.10">
    <property type="match status" value="1"/>
</dbReference>